<organism evidence="7 8">
    <name type="scientific">Uliginosibacterium aquaticum</name>
    <dbReference type="NCBI Taxonomy" id="2731212"/>
    <lineage>
        <taxon>Bacteria</taxon>
        <taxon>Pseudomonadati</taxon>
        <taxon>Pseudomonadota</taxon>
        <taxon>Betaproteobacteria</taxon>
        <taxon>Rhodocyclales</taxon>
        <taxon>Zoogloeaceae</taxon>
        <taxon>Uliginosibacterium</taxon>
    </lineage>
</organism>
<feature type="transmembrane region" description="Helical" evidence="5">
    <location>
        <begin position="252"/>
        <end position="273"/>
    </location>
</feature>
<feature type="transmembrane region" description="Helical" evidence="5">
    <location>
        <begin position="382"/>
        <end position="406"/>
    </location>
</feature>
<feature type="transmembrane region" description="Helical" evidence="5">
    <location>
        <begin position="210"/>
        <end position="232"/>
    </location>
</feature>
<evidence type="ECO:0000256" key="4">
    <source>
        <dbReference type="ARBA" id="ARBA00023136"/>
    </source>
</evidence>
<dbReference type="Gene3D" id="1.20.1250.20">
    <property type="entry name" value="MFS general substrate transporter like domains"/>
    <property type="match status" value="1"/>
</dbReference>
<feature type="domain" description="Major facilitator superfamily (MFS) profile" evidence="6">
    <location>
        <begin position="1"/>
        <end position="458"/>
    </location>
</feature>
<proteinExistence type="predicted"/>
<dbReference type="InterPro" id="IPR036259">
    <property type="entry name" value="MFS_trans_sf"/>
</dbReference>
<keyword evidence="8" id="KW-1185">Reference proteome</keyword>
<evidence type="ECO:0000256" key="1">
    <source>
        <dbReference type="ARBA" id="ARBA00004141"/>
    </source>
</evidence>
<dbReference type="SUPFAM" id="SSF103473">
    <property type="entry name" value="MFS general substrate transporter"/>
    <property type="match status" value="1"/>
</dbReference>
<feature type="transmembrane region" description="Helical" evidence="5">
    <location>
        <begin position="125"/>
        <end position="148"/>
    </location>
</feature>
<keyword evidence="2 5" id="KW-0812">Transmembrane</keyword>
<evidence type="ECO:0000256" key="5">
    <source>
        <dbReference type="SAM" id="Phobius"/>
    </source>
</evidence>
<keyword evidence="3 5" id="KW-1133">Transmembrane helix</keyword>
<feature type="transmembrane region" description="Helical" evidence="5">
    <location>
        <begin position="93"/>
        <end position="113"/>
    </location>
</feature>
<dbReference type="EMBL" id="JABCSC020000002">
    <property type="protein sequence ID" value="NSL54932.1"/>
    <property type="molecule type" value="Genomic_DNA"/>
</dbReference>
<evidence type="ECO:0000313" key="8">
    <source>
        <dbReference type="Proteomes" id="UP000778523"/>
    </source>
</evidence>
<protein>
    <submittedName>
        <fullName evidence="7">MFS transporter</fullName>
    </submittedName>
</protein>
<dbReference type="Gene3D" id="1.20.1720.10">
    <property type="entry name" value="Multidrug resistance protein D"/>
    <property type="match status" value="1"/>
</dbReference>
<dbReference type="InterPro" id="IPR011701">
    <property type="entry name" value="MFS"/>
</dbReference>
<evidence type="ECO:0000256" key="3">
    <source>
        <dbReference type="ARBA" id="ARBA00022989"/>
    </source>
</evidence>
<evidence type="ECO:0000259" key="6">
    <source>
        <dbReference type="PROSITE" id="PS50850"/>
    </source>
</evidence>
<dbReference type="RefSeq" id="WP_170021428.1">
    <property type="nucleotide sequence ID" value="NZ_JABCSC020000002.1"/>
</dbReference>
<sequence>MLGLVTAVDFWSSLSVLLAAEEIQAGMQASPSEFLWIITLYAGSGIATLPLIERASRRWHYRNLIASGIALYLAGALLAAMSSSLWLMIPARLLQGLGGGGLFTMSRVYLQLVTPQSERPAQLRAYIFGLLGGVAPLPWLTAALVQAWGWRASFLLQAAFALLMLIIVLLQLRAERHTPRSLGTLDWLTSLSFALGMMLLLHGLEGLELARFGAGQLSVLSLAMACLGFTIWRSRQHPDPLLRLNVLNGRRYLVGLGFYGLYYIVNGATSYLYPRLFDQALGLGLSTTGALQSFSAIVTVVCLPLYFRFASRLGDRRRLIAWGFACAGAGMLWLSFAASREASWPSLLGPMALKALFPILGVIQIAGLTYTEVPHEDFSHAYALKNIVRLIASAFSAGLVSQYWLINISNQQPFVPAFGPGTSGHTPITLQVGQEILIFLACVCVLGAALVLIQKRLR</sequence>
<gene>
    <name evidence="7" type="ORF">HJ583_007840</name>
</gene>
<dbReference type="Proteomes" id="UP000778523">
    <property type="component" value="Unassembled WGS sequence"/>
</dbReference>
<evidence type="ECO:0000313" key="7">
    <source>
        <dbReference type="EMBL" id="NSL54932.1"/>
    </source>
</evidence>
<feature type="transmembrane region" description="Helical" evidence="5">
    <location>
        <begin position="351"/>
        <end position="370"/>
    </location>
</feature>
<dbReference type="PROSITE" id="PS50850">
    <property type="entry name" value="MFS"/>
    <property type="match status" value="1"/>
</dbReference>
<feature type="transmembrane region" description="Helical" evidence="5">
    <location>
        <begin position="285"/>
        <end position="307"/>
    </location>
</feature>
<accession>A0ABX2IEU8</accession>
<dbReference type="PANTHER" id="PTHR23501">
    <property type="entry name" value="MAJOR FACILITATOR SUPERFAMILY"/>
    <property type="match status" value="1"/>
</dbReference>
<dbReference type="InterPro" id="IPR020846">
    <property type="entry name" value="MFS_dom"/>
</dbReference>
<feature type="transmembrane region" description="Helical" evidence="5">
    <location>
        <begin position="319"/>
        <end position="339"/>
    </location>
</feature>
<feature type="transmembrane region" description="Helical" evidence="5">
    <location>
        <begin position="35"/>
        <end position="52"/>
    </location>
</feature>
<comment type="caution">
    <text evidence="7">The sequence shown here is derived from an EMBL/GenBank/DDBJ whole genome shotgun (WGS) entry which is preliminary data.</text>
</comment>
<reference evidence="7 8" key="1">
    <citation type="submission" date="2020-06" db="EMBL/GenBank/DDBJ databases">
        <title>Draft genome of Uliginosibacterium sp. IMCC34675.</title>
        <authorList>
            <person name="Song J."/>
        </authorList>
    </citation>
    <scope>NUCLEOTIDE SEQUENCE [LARGE SCALE GENOMIC DNA]</scope>
    <source>
        <strain evidence="7 8">IMCC34675</strain>
    </source>
</reference>
<comment type="subcellular location">
    <subcellularLocation>
        <location evidence="1">Membrane</location>
        <topology evidence="1">Multi-pass membrane protein</topology>
    </subcellularLocation>
</comment>
<dbReference type="Pfam" id="PF07690">
    <property type="entry name" value="MFS_1"/>
    <property type="match status" value="1"/>
</dbReference>
<name>A0ABX2IEU8_9RHOO</name>
<feature type="transmembrane region" description="Helical" evidence="5">
    <location>
        <begin position="184"/>
        <end position="204"/>
    </location>
</feature>
<evidence type="ECO:0000256" key="2">
    <source>
        <dbReference type="ARBA" id="ARBA00022692"/>
    </source>
</evidence>
<feature type="transmembrane region" description="Helical" evidence="5">
    <location>
        <begin position="154"/>
        <end position="172"/>
    </location>
</feature>
<feature type="transmembrane region" description="Helical" evidence="5">
    <location>
        <begin position="64"/>
        <end position="87"/>
    </location>
</feature>
<feature type="transmembrane region" description="Helical" evidence="5">
    <location>
        <begin position="436"/>
        <end position="453"/>
    </location>
</feature>
<keyword evidence="4 5" id="KW-0472">Membrane</keyword>